<dbReference type="AlphaFoldDB" id="A0A218XWE7"/>
<evidence type="ECO:0000256" key="1">
    <source>
        <dbReference type="SAM" id="MobiDB-lite"/>
    </source>
</evidence>
<proteinExistence type="predicted"/>
<dbReference type="Proteomes" id="UP000197138">
    <property type="component" value="Unassembled WGS sequence"/>
</dbReference>
<sequence>MPGSQVSQASQELQQTLIPDHSGYVGTPHQSSSPSAHIIPRSKIPHRIVGASSAKHNGPIANPESDKVQPLQQQRWSPTNQNSQGFTFTPLQSE</sequence>
<feature type="region of interest" description="Disordered" evidence="1">
    <location>
        <begin position="1"/>
        <end position="94"/>
    </location>
</feature>
<reference evidence="3" key="1">
    <citation type="journal article" date="2017" name="Plant J.">
        <title>The pomegranate (Punica granatum L.) genome and the genomics of punicalagin biosynthesis.</title>
        <authorList>
            <person name="Qin G."/>
            <person name="Xu C."/>
            <person name="Ming R."/>
            <person name="Tang H."/>
            <person name="Guyot R."/>
            <person name="Kramer E.M."/>
            <person name="Hu Y."/>
            <person name="Yi X."/>
            <person name="Qi Y."/>
            <person name="Xu X."/>
            <person name="Gao Z."/>
            <person name="Pan H."/>
            <person name="Jian J."/>
            <person name="Tian Y."/>
            <person name="Yue Z."/>
            <person name="Xu Y."/>
        </authorList>
    </citation>
    <scope>NUCLEOTIDE SEQUENCE [LARGE SCALE GENOMIC DNA]</scope>
    <source>
        <strain evidence="3">cv. Dabenzi</strain>
    </source>
</reference>
<comment type="caution">
    <text evidence="2">The sequence shown here is derived from an EMBL/GenBank/DDBJ whole genome shotgun (WGS) entry which is preliminary data.</text>
</comment>
<feature type="compositionally biased region" description="Polar residues" evidence="1">
    <location>
        <begin position="1"/>
        <end position="17"/>
    </location>
</feature>
<protein>
    <submittedName>
        <fullName evidence="2">Uncharacterized protein</fullName>
    </submittedName>
</protein>
<feature type="compositionally biased region" description="Polar residues" evidence="1">
    <location>
        <begin position="70"/>
        <end position="94"/>
    </location>
</feature>
<evidence type="ECO:0000313" key="2">
    <source>
        <dbReference type="EMBL" id="OWM89284.1"/>
    </source>
</evidence>
<name>A0A218XWE7_PUNGR</name>
<gene>
    <name evidence="2" type="ORF">CDL15_Pgr008275</name>
</gene>
<organism evidence="2 3">
    <name type="scientific">Punica granatum</name>
    <name type="common">Pomegranate</name>
    <dbReference type="NCBI Taxonomy" id="22663"/>
    <lineage>
        <taxon>Eukaryota</taxon>
        <taxon>Viridiplantae</taxon>
        <taxon>Streptophyta</taxon>
        <taxon>Embryophyta</taxon>
        <taxon>Tracheophyta</taxon>
        <taxon>Spermatophyta</taxon>
        <taxon>Magnoliopsida</taxon>
        <taxon>eudicotyledons</taxon>
        <taxon>Gunneridae</taxon>
        <taxon>Pentapetalae</taxon>
        <taxon>rosids</taxon>
        <taxon>malvids</taxon>
        <taxon>Myrtales</taxon>
        <taxon>Lythraceae</taxon>
        <taxon>Punica</taxon>
    </lineage>
</organism>
<dbReference type="EMBL" id="MTKT01000668">
    <property type="protein sequence ID" value="OWM89284.1"/>
    <property type="molecule type" value="Genomic_DNA"/>
</dbReference>
<accession>A0A218XWE7</accession>
<evidence type="ECO:0000313" key="3">
    <source>
        <dbReference type="Proteomes" id="UP000197138"/>
    </source>
</evidence>